<organism evidence="2 3">
    <name type="scientific">Lentinus tigrinus ALCF2SS1-6</name>
    <dbReference type="NCBI Taxonomy" id="1328759"/>
    <lineage>
        <taxon>Eukaryota</taxon>
        <taxon>Fungi</taxon>
        <taxon>Dikarya</taxon>
        <taxon>Basidiomycota</taxon>
        <taxon>Agaricomycotina</taxon>
        <taxon>Agaricomycetes</taxon>
        <taxon>Polyporales</taxon>
        <taxon>Polyporaceae</taxon>
        <taxon>Lentinus</taxon>
    </lineage>
</organism>
<dbReference type="PROSITE" id="PS50181">
    <property type="entry name" value="FBOX"/>
    <property type="match status" value="1"/>
</dbReference>
<evidence type="ECO:0000313" key="3">
    <source>
        <dbReference type="Proteomes" id="UP000313359"/>
    </source>
</evidence>
<dbReference type="InterPro" id="IPR032675">
    <property type="entry name" value="LRR_dom_sf"/>
</dbReference>
<dbReference type="STRING" id="1328759.A0A5C2SNA5"/>
<sequence>MNVLELPQDVLLPILELLSQHDTAQLARASWAAHALAMPRVLSNVELGTEPLAPPRKELPGRLPQVVSFTSLVLRNPDVYAHHIKSLALHMDAIDPRSEGDVAYIPSLVEVIRHTSNLRKLVITRTESLLELSSTLFDVIASHDGLRALKLGYFGKKALSLLARMKSGLHEIALEYFNDHSFDFACLRSYMATLKVFRIKGVVIICAPCDSDVWGHVHTLDLHTSYDYTPEVVTSLPRAFPQVRVLSIQQHSSYPLLTPPIAWPSIEALRLSPRAVEPDHSCPSSQPRRSRCQ</sequence>
<protein>
    <recommendedName>
        <fullName evidence="1">F-box domain-containing protein</fullName>
    </recommendedName>
</protein>
<name>A0A5C2SNA5_9APHY</name>
<accession>A0A5C2SNA5</accession>
<dbReference type="Gene3D" id="3.80.10.10">
    <property type="entry name" value="Ribonuclease Inhibitor"/>
    <property type="match status" value="1"/>
</dbReference>
<keyword evidence="3" id="KW-1185">Reference proteome</keyword>
<evidence type="ECO:0000259" key="1">
    <source>
        <dbReference type="PROSITE" id="PS50181"/>
    </source>
</evidence>
<gene>
    <name evidence="2" type="ORF">L227DRAFT_208363</name>
</gene>
<dbReference type="AlphaFoldDB" id="A0A5C2SNA5"/>
<reference evidence="2" key="1">
    <citation type="journal article" date="2018" name="Genome Biol. Evol.">
        <title>Genomics and development of Lentinus tigrinus, a white-rot wood-decaying mushroom with dimorphic fruiting bodies.</title>
        <authorList>
            <person name="Wu B."/>
            <person name="Xu Z."/>
            <person name="Knudson A."/>
            <person name="Carlson A."/>
            <person name="Chen N."/>
            <person name="Kovaka S."/>
            <person name="LaButti K."/>
            <person name="Lipzen A."/>
            <person name="Pennachio C."/>
            <person name="Riley R."/>
            <person name="Schakwitz W."/>
            <person name="Umezawa K."/>
            <person name="Ohm R.A."/>
            <person name="Grigoriev I.V."/>
            <person name="Nagy L.G."/>
            <person name="Gibbons J."/>
            <person name="Hibbett D."/>
        </authorList>
    </citation>
    <scope>NUCLEOTIDE SEQUENCE [LARGE SCALE GENOMIC DNA]</scope>
    <source>
        <strain evidence="2">ALCF2SS1-6</strain>
    </source>
</reference>
<dbReference type="Proteomes" id="UP000313359">
    <property type="component" value="Unassembled WGS sequence"/>
</dbReference>
<feature type="domain" description="F-box" evidence="1">
    <location>
        <begin position="1"/>
        <end position="30"/>
    </location>
</feature>
<evidence type="ECO:0000313" key="2">
    <source>
        <dbReference type="EMBL" id="RPD65325.1"/>
    </source>
</evidence>
<dbReference type="EMBL" id="ML122252">
    <property type="protein sequence ID" value="RPD65325.1"/>
    <property type="molecule type" value="Genomic_DNA"/>
</dbReference>
<dbReference type="InterPro" id="IPR001810">
    <property type="entry name" value="F-box_dom"/>
</dbReference>
<proteinExistence type="predicted"/>